<keyword evidence="3" id="KW-1185">Reference proteome</keyword>
<feature type="region of interest" description="Disordered" evidence="1">
    <location>
        <begin position="129"/>
        <end position="162"/>
    </location>
</feature>
<evidence type="ECO:0000313" key="2">
    <source>
        <dbReference type="EMBL" id="KAH3683881.1"/>
    </source>
</evidence>
<gene>
    <name evidence="2" type="ORF">WICPIJ_005142</name>
</gene>
<sequence>MMELPLVLTESARDLANDFIRSRLRDSRDKFKNPSSKVFKSSSILLKLEDLELFPVALLVAPPGVLLPLAGAVPPELFIFLLRTLAGLRSFNLELEEVLEPPTGTGTLLEDVVLGALVFPVAVEPAEKPAASVDEEQAVVGIGPGPGPGPAAEDGEPGPEPK</sequence>
<feature type="compositionally biased region" description="Acidic residues" evidence="1">
    <location>
        <begin position="153"/>
        <end position="162"/>
    </location>
</feature>
<evidence type="ECO:0000256" key="1">
    <source>
        <dbReference type="SAM" id="MobiDB-lite"/>
    </source>
</evidence>
<dbReference type="AlphaFoldDB" id="A0A9P8TM36"/>
<dbReference type="Proteomes" id="UP000774326">
    <property type="component" value="Unassembled WGS sequence"/>
</dbReference>
<reference evidence="2" key="2">
    <citation type="submission" date="2021-01" db="EMBL/GenBank/DDBJ databases">
        <authorList>
            <person name="Schikora-Tamarit M.A."/>
        </authorList>
    </citation>
    <scope>NUCLEOTIDE SEQUENCE</scope>
    <source>
        <strain evidence="2">CBS2887</strain>
    </source>
</reference>
<reference evidence="2" key="1">
    <citation type="journal article" date="2021" name="Open Biol.">
        <title>Shared evolutionary footprints suggest mitochondrial oxidative damage underlies multiple complex I losses in fungi.</title>
        <authorList>
            <person name="Schikora-Tamarit M.A."/>
            <person name="Marcet-Houben M."/>
            <person name="Nosek J."/>
            <person name="Gabaldon T."/>
        </authorList>
    </citation>
    <scope>NUCLEOTIDE SEQUENCE</scope>
    <source>
        <strain evidence="2">CBS2887</strain>
    </source>
</reference>
<dbReference type="EMBL" id="JAEUBG010002887">
    <property type="protein sequence ID" value="KAH3683881.1"/>
    <property type="molecule type" value="Genomic_DNA"/>
</dbReference>
<comment type="caution">
    <text evidence="2">The sequence shown here is derived from an EMBL/GenBank/DDBJ whole genome shotgun (WGS) entry which is preliminary data.</text>
</comment>
<evidence type="ECO:0000313" key="3">
    <source>
        <dbReference type="Proteomes" id="UP000774326"/>
    </source>
</evidence>
<protein>
    <submittedName>
        <fullName evidence="2">Uncharacterized protein</fullName>
    </submittedName>
</protein>
<proteinExistence type="predicted"/>
<name>A0A9P8TM36_WICPI</name>
<accession>A0A9P8TM36</accession>
<organism evidence="2 3">
    <name type="scientific">Wickerhamomyces pijperi</name>
    <name type="common">Yeast</name>
    <name type="synonym">Pichia pijperi</name>
    <dbReference type="NCBI Taxonomy" id="599730"/>
    <lineage>
        <taxon>Eukaryota</taxon>
        <taxon>Fungi</taxon>
        <taxon>Dikarya</taxon>
        <taxon>Ascomycota</taxon>
        <taxon>Saccharomycotina</taxon>
        <taxon>Saccharomycetes</taxon>
        <taxon>Phaffomycetales</taxon>
        <taxon>Wickerhamomycetaceae</taxon>
        <taxon>Wickerhamomyces</taxon>
    </lineage>
</organism>